<feature type="region of interest" description="Disordered" evidence="6">
    <location>
        <begin position="196"/>
        <end position="227"/>
    </location>
</feature>
<feature type="zinc finger region" description="C3H1-type" evidence="5">
    <location>
        <begin position="134"/>
        <end position="161"/>
    </location>
</feature>
<feature type="compositionally biased region" description="Low complexity" evidence="6">
    <location>
        <begin position="204"/>
        <end position="227"/>
    </location>
</feature>
<dbReference type="SUPFAM" id="SSF90229">
    <property type="entry name" value="CCCH zinc finger"/>
    <property type="match status" value="2"/>
</dbReference>
<reference evidence="8" key="1">
    <citation type="submission" date="2013-10" db="EMBL/GenBank/DDBJ databases">
        <title>Genomic analysis of the causative agents of coccidiosis in chickens.</title>
        <authorList>
            <person name="Reid A.J."/>
            <person name="Blake D."/>
            <person name="Billington K."/>
            <person name="Browne H."/>
            <person name="Dunn M."/>
            <person name="Hung S."/>
            <person name="Kawahara F."/>
            <person name="Miranda-Saavedra D."/>
            <person name="Mourier T."/>
            <person name="Nagra H."/>
            <person name="Otto T.D."/>
            <person name="Rawlings N."/>
            <person name="Sanchez A."/>
            <person name="Sanders M."/>
            <person name="Subramaniam C."/>
            <person name="Tay Y."/>
            <person name="Dear P."/>
            <person name="Doerig C."/>
            <person name="Gruber A."/>
            <person name="Parkinson J."/>
            <person name="Shirley M."/>
            <person name="Wan K.L."/>
            <person name="Berriman M."/>
            <person name="Tomley F."/>
            <person name="Pain A."/>
        </authorList>
    </citation>
    <scope>NUCLEOTIDE SEQUENCE [LARGE SCALE GENOMIC DNA]</scope>
    <source>
        <strain evidence="8">Houghton</strain>
    </source>
</reference>
<evidence type="ECO:0000256" key="3">
    <source>
        <dbReference type="ARBA" id="ARBA00022771"/>
    </source>
</evidence>
<dbReference type="Proteomes" id="UP000030754">
    <property type="component" value="Unassembled WGS sequence"/>
</dbReference>
<dbReference type="GO" id="GO:0003729">
    <property type="term" value="F:mRNA binding"/>
    <property type="evidence" value="ECO:0007669"/>
    <property type="project" value="InterPro"/>
</dbReference>
<proteinExistence type="predicted"/>
<dbReference type="GeneID" id="25472851"/>
<evidence type="ECO:0000313" key="8">
    <source>
        <dbReference type="EMBL" id="CDJ65011.1"/>
    </source>
</evidence>
<dbReference type="InterPro" id="IPR045877">
    <property type="entry name" value="ZFP36-like"/>
</dbReference>
<evidence type="ECO:0000256" key="5">
    <source>
        <dbReference type="PROSITE-ProRule" id="PRU00723"/>
    </source>
</evidence>
<dbReference type="AlphaFoldDB" id="U6MLW2"/>
<evidence type="ECO:0000256" key="2">
    <source>
        <dbReference type="ARBA" id="ARBA00022737"/>
    </source>
</evidence>
<evidence type="ECO:0000256" key="4">
    <source>
        <dbReference type="ARBA" id="ARBA00022833"/>
    </source>
</evidence>
<feature type="domain" description="C3H1-type" evidence="7">
    <location>
        <begin position="64"/>
        <end position="91"/>
    </location>
</feature>
<gene>
    <name evidence="8" type="ORF">ENH_00026830</name>
</gene>
<dbReference type="InterPro" id="IPR000571">
    <property type="entry name" value="Znf_CCCH"/>
</dbReference>
<protein>
    <submittedName>
        <fullName evidence="8">Zinc finger (CCCH type) protein, putative</fullName>
    </submittedName>
</protein>
<name>U6MLW2_9EIME</name>
<dbReference type="EMBL" id="HG723041">
    <property type="protein sequence ID" value="CDJ65011.1"/>
    <property type="molecule type" value="Genomic_DNA"/>
</dbReference>
<organism evidence="8 9">
    <name type="scientific">Eimeria necatrix</name>
    <dbReference type="NCBI Taxonomy" id="51315"/>
    <lineage>
        <taxon>Eukaryota</taxon>
        <taxon>Sar</taxon>
        <taxon>Alveolata</taxon>
        <taxon>Apicomplexa</taxon>
        <taxon>Conoidasida</taxon>
        <taxon>Coccidia</taxon>
        <taxon>Eucoccidiorida</taxon>
        <taxon>Eimeriorina</taxon>
        <taxon>Eimeriidae</taxon>
        <taxon>Eimeria</taxon>
    </lineage>
</organism>
<dbReference type="InterPro" id="IPR036855">
    <property type="entry name" value="Znf_CCCH_sf"/>
</dbReference>
<keyword evidence="9" id="KW-1185">Reference proteome</keyword>
<dbReference type="PANTHER" id="PTHR12547:SF18">
    <property type="entry name" value="PROTEIN TIS11"/>
    <property type="match status" value="1"/>
</dbReference>
<feature type="zinc finger region" description="C3H1-type" evidence="5">
    <location>
        <begin position="64"/>
        <end position="91"/>
    </location>
</feature>
<dbReference type="SMART" id="SM00356">
    <property type="entry name" value="ZnF_C3H1"/>
    <property type="match status" value="3"/>
</dbReference>
<accession>U6MLW2</accession>
<feature type="domain" description="C3H1-type" evidence="7">
    <location>
        <begin position="134"/>
        <end position="161"/>
    </location>
</feature>
<dbReference type="OrthoDB" id="410307at2759"/>
<dbReference type="VEuPathDB" id="ToxoDB:ENH_00026830"/>
<evidence type="ECO:0000256" key="1">
    <source>
        <dbReference type="ARBA" id="ARBA00022723"/>
    </source>
</evidence>
<dbReference type="Gene3D" id="3.30.1370.210">
    <property type="match status" value="1"/>
</dbReference>
<evidence type="ECO:0000256" key="6">
    <source>
        <dbReference type="SAM" id="MobiDB-lite"/>
    </source>
</evidence>
<keyword evidence="3 5" id="KW-0863">Zinc-finger</keyword>
<dbReference type="GO" id="GO:0008270">
    <property type="term" value="F:zinc ion binding"/>
    <property type="evidence" value="ECO:0007669"/>
    <property type="project" value="UniProtKB-KW"/>
</dbReference>
<keyword evidence="1 5" id="KW-0479">Metal-binding</keyword>
<dbReference type="PANTHER" id="PTHR12547">
    <property type="entry name" value="CCCH ZINC FINGER/TIS11-RELATED"/>
    <property type="match status" value="1"/>
</dbReference>
<evidence type="ECO:0000259" key="7">
    <source>
        <dbReference type="PROSITE" id="PS50103"/>
    </source>
</evidence>
<keyword evidence="2" id="KW-0677">Repeat</keyword>
<dbReference type="Pfam" id="PF00642">
    <property type="entry name" value="zf-CCCH"/>
    <property type="match status" value="1"/>
</dbReference>
<keyword evidence="4 5" id="KW-0862">Zinc</keyword>
<feature type="region of interest" description="Disordered" evidence="6">
    <location>
        <begin position="286"/>
        <end position="310"/>
    </location>
</feature>
<dbReference type="Gene3D" id="4.10.1000.10">
    <property type="entry name" value="Zinc finger, CCCH-type"/>
    <property type="match status" value="1"/>
</dbReference>
<dbReference type="PROSITE" id="PS50103">
    <property type="entry name" value="ZF_C3H1"/>
    <property type="match status" value="2"/>
</dbReference>
<sequence>MNYPTIATVAGQQDRRLPVFIPSLVNYPPIYYQPPAYFSSGMYREAPITATASSTSTNANMNRLVNTKLCSRYLSKGYCKRRDCTFAHSVEELRPVPDLRCTKWCRFVFFGLNCNDSRCPYAHSKEELQPQPDEFKTTVCRFAKRGKCLNGDYCRFLHLPQDRQQLNHQGKRANWRANRPAGRRVGEDLTIIPLSNTEAERETSTSTSQVEVEVSAPPSTPVSSVPASAGANMNIEVRPRLVNRSRPTRQFAEIYQPDEAEDMHQEPMPTNPASRFPKGAILVPNSLSRDTTRDELHASVETTLNSGDPN</sequence>
<evidence type="ECO:0000313" key="9">
    <source>
        <dbReference type="Proteomes" id="UP000030754"/>
    </source>
</evidence>
<dbReference type="RefSeq" id="XP_013433478.1">
    <property type="nucleotide sequence ID" value="XM_013578024.1"/>
</dbReference>
<feature type="compositionally biased region" description="Polar residues" evidence="6">
    <location>
        <begin position="300"/>
        <end position="310"/>
    </location>
</feature>
<reference evidence="8" key="2">
    <citation type="submission" date="2013-10" db="EMBL/GenBank/DDBJ databases">
        <authorList>
            <person name="Aslett M."/>
        </authorList>
    </citation>
    <scope>NUCLEOTIDE SEQUENCE [LARGE SCALE GENOMIC DNA]</scope>
    <source>
        <strain evidence="8">Houghton</strain>
    </source>
</reference>